<reference evidence="2" key="1">
    <citation type="journal article" date="2023" name="Front. Plant Sci.">
        <title>Chromosomal-level genome assembly of Melastoma candidum provides insights into trichome evolution.</title>
        <authorList>
            <person name="Zhong Y."/>
            <person name="Wu W."/>
            <person name="Sun C."/>
            <person name="Zou P."/>
            <person name="Liu Y."/>
            <person name="Dai S."/>
            <person name="Zhou R."/>
        </authorList>
    </citation>
    <scope>NUCLEOTIDE SEQUENCE [LARGE SCALE GENOMIC DNA]</scope>
</reference>
<evidence type="ECO:0000313" key="1">
    <source>
        <dbReference type="EMBL" id="KAI4339354.1"/>
    </source>
</evidence>
<organism evidence="1 2">
    <name type="scientific">Melastoma candidum</name>
    <dbReference type="NCBI Taxonomy" id="119954"/>
    <lineage>
        <taxon>Eukaryota</taxon>
        <taxon>Viridiplantae</taxon>
        <taxon>Streptophyta</taxon>
        <taxon>Embryophyta</taxon>
        <taxon>Tracheophyta</taxon>
        <taxon>Spermatophyta</taxon>
        <taxon>Magnoliopsida</taxon>
        <taxon>eudicotyledons</taxon>
        <taxon>Gunneridae</taxon>
        <taxon>Pentapetalae</taxon>
        <taxon>rosids</taxon>
        <taxon>malvids</taxon>
        <taxon>Myrtales</taxon>
        <taxon>Melastomataceae</taxon>
        <taxon>Melastomatoideae</taxon>
        <taxon>Melastomateae</taxon>
        <taxon>Melastoma</taxon>
    </lineage>
</organism>
<evidence type="ECO:0000313" key="2">
    <source>
        <dbReference type="Proteomes" id="UP001057402"/>
    </source>
</evidence>
<sequence>MAESSRSRVTITLGHGRQVVRRATDVSDGPYKESTSPIGRKNSVRDRLGEDAESSLSQNGPVGHKRQRDDISFSSRGSNGVADMPIGRDDLRFKLMRKNVSRHALNEERQSGMDLREKLSKTVHSSTKMLNAPRQMLERKDGSYMSRIPPSSVMSDFPSADNLGRSSYAYRSMDLDHVRKRSPERLAASSRGLSPPRSREDMLRIPMMRPSDNTGSITYMRKDVLEPPGRASTNAAYMRNPTHPTLNARPPQPVLGQPPPLPAAVVQRSSFMVNEHQTVDGLLQALGLGKYAILFKAEEIDMTALKQMGESDLKEIGIPMGPRKKILLAIAPRSKRQQ</sequence>
<keyword evidence="2" id="KW-1185">Reference proteome</keyword>
<gene>
    <name evidence="1" type="ORF">MLD38_024307</name>
</gene>
<proteinExistence type="predicted"/>
<accession>A0ACB9NVA1</accession>
<name>A0ACB9NVA1_9MYRT</name>
<dbReference type="Proteomes" id="UP001057402">
    <property type="component" value="Chromosome 7"/>
</dbReference>
<protein>
    <submittedName>
        <fullName evidence="1">Uncharacterized protein</fullName>
    </submittedName>
</protein>
<dbReference type="EMBL" id="CM042886">
    <property type="protein sequence ID" value="KAI4339354.1"/>
    <property type="molecule type" value="Genomic_DNA"/>
</dbReference>
<comment type="caution">
    <text evidence="1">The sequence shown here is derived from an EMBL/GenBank/DDBJ whole genome shotgun (WGS) entry which is preliminary data.</text>
</comment>